<dbReference type="CDD" id="cd06091">
    <property type="entry name" value="KOW_NusG"/>
    <property type="match status" value="1"/>
</dbReference>
<evidence type="ECO:0000313" key="11">
    <source>
        <dbReference type="Proteomes" id="UP000620075"/>
    </source>
</evidence>
<feature type="domain" description="NusG-like N-terminal" evidence="8">
    <location>
        <begin position="11"/>
        <end position="119"/>
    </location>
</feature>
<dbReference type="FunFam" id="2.30.30.30:FF:000002">
    <property type="entry name" value="Transcription termination/antitermination factor NusG"/>
    <property type="match status" value="1"/>
</dbReference>
<dbReference type="RefSeq" id="WP_338182653.1">
    <property type="nucleotide sequence ID" value="NZ_JAEKNQ010000064.1"/>
</dbReference>
<dbReference type="Gene3D" id="3.30.70.940">
    <property type="entry name" value="NusG, N-terminal domain"/>
    <property type="match status" value="1"/>
</dbReference>
<dbReference type="SUPFAM" id="SSF50104">
    <property type="entry name" value="Translation proteins SH3-like domain"/>
    <property type="match status" value="1"/>
</dbReference>
<dbReference type="Gene3D" id="2.30.30.30">
    <property type="match status" value="1"/>
</dbReference>
<name>A0A934NEV1_9BACT</name>
<dbReference type="PRINTS" id="PR00338">
    <property type="entry name" value="NUSGTNSCPFCT"/>
</dbReference>
<dbReference type="EMBL" id="JAEKNQ010000064">
    <property type="protein sequence ID" value="MBJ7604668.1"/>
    <property type="molecule type" value="Genomic_DNA"/>
</dbReference>
<keyword evidence="3 5" id="KW-0805">Transcription regulation</keyword>
<dbReference type="InterPro" id="IPR008991">
    <property type="entry name" value="Translation_prot_SH3-like_sf"/>
</dbReference>
<evidence type="ECO:0000256" key="5">
    <source>
        <dbReference type="HAMAP-Rule" id="MF_00948"/>
    </source>
</evidence>
<evidence type="ECO:0000256" key="2">
    <source>
        <dbReference type="ARBA" id="ARBA00022814"/>
    </source>
</evidence>
<protein>
    <recommendedName>
        <fullName evidence="5 6">Transcription termination/antitermination protein NusG</fullName>
    </recommendedName>
</protein>
<dbReference type="Pfam" id="PF02357">
    <property type="entry name" value="NusG"/>
    <property type="match status" value="1"/>
</dbReference>
<proteinExistence type="inferred from homology"/>
<comment type="similarity">
    <text evidence="5 7">Belongs to the NusG family.</text>
</comment>
<dbReference type="SMART" id="SM00739">
    <property type="entry name" value="KOW"/>
    <property type="match status" value="1"/>
</dbReference>
<dbReference type="InterPro" id="IPR001062">
    <property type="entry name" value="Transcrpt_antiterm_NusG"/>
</dbReference>
<comment type="caution">
    <text evidence="10">The sequence shown here is derived from an EMBL/GenBank/DDBJ whole genome shotgun (WGS) entry which is preliminary data.</text>
</comment>
<sequence length="183" mass="21022">MAQQTQTATSDPRWYVVHAYSGHEEKVKKNLEKRIESMDMHDLIHEVFVPMEDEIEIKDGKRRHVQRRIYPGYILVKMVMTDESWYVVRNTPGVTNFVGSANQAVPLEESELKSILKQVKTEPQIRVAFQVGESVRVADGPFADFMGKVDEINPEKGKLKVLVSMFGRETPVELDLLQVEKVH</sequence>
<evidence type="ECO:0000256" key="1">
    <source>
        <dbReference type="ARBA" id="ARBA00022472"/>
    </source>
</evidence>
<dbReference type="NCBIfam" id="TIGR00922">
    <property type="entry name" value="nusG"/>
    <property type="match status" value="1"/>
</dbReference>
<dbReference type="PANTHER" id="PTHR30265:SF2">
    <property type="entry name" value="TRANSCRIPTION TERMINATION_ANTITERMINATION PROTEIN NUSG"/>
    <property type="match status" value="1"/>
</dbReference>
<dbReference type="InterPro" id="IPR006645">
    <property type="entry name" value="NGN-like_dom"/>
</dbReference>
<dbReference type="InterPro" id="IPR036735">
    <property type="entry name" value="NGN_dom_sf"/>
</dbReference>
<dbReference type="PROSITE" id="PS01014">
    <property type="entry name" value="NUSG"/>
    <property type="match status" value="1"/>
</dbReference>
<dbReference type="Pfam" id="PF00467">
    <property type="entry name" value="KOW"/>
    <property type="match status" value="1"/>
</dbReference>
<organism evidence="10 11">
    <name type="scientific">Candidatus Dormiibacter inghamiae</name>
    <dbReference type="NCBI Taxonomy" id="3127013"/>
    <lineage>
        <taxon>Bacteria</taxon>
        <taxon>Bacillati</taxon>
        <taxon>Candidatus Dormiibacterota</taxon>
        <taxon>Candidatus Dormibacteria</taxon>
        <taxon>Candidatus Dormibacterales</taxon>
        <taxon>Candidatus Dormibacteraceae</taxon>
        <taxon>Candidatus Dormiibacter</taxon>
    </lineage>
</organism>
<dbReference type="GO" id="GO:0031564">
    <property type="term" value="P:transcription antitermination"/>
    <property type="evidence" value="ECO:0007669"/>
    <property type="project" value="UniProtKB-UniRule"/>
</dbReference>
<dbReference type="GO" id="GO:0032784">
    <property type="term" value="P:regulation of DNA-templated transcription elongation"/>
    <property type="evidence" value="ECO:0007669"/>
    <property type="project" value="InterPro"/>
</dbReference>
<dbReference type="PANTHER" id="PTHR30265">
    <property type="entry name" value="RHO-INTERACTING TRANSCRIPTION TERMINATION FACTOR NUSG"/>
    <property type="match status" value="1"/>
</dbReference>
<dbReference type="SUPFAM" id="SSF82679">
    <property type="entry name" value="N-utilization substance G protein NusG, N-terminal domain"/>
    <property type="match status" value="1"/>
</dbReference>
<dbReference type="InterPro" id="IPR014722">
    <property type="entry name" value="Rib_uL2_dom2"/>
</dbReference>
<dbReference type="Proteomes" id="UP000620075">
    <property type="component" value="Unassembled WGS sequence"/>
</dbReference>
<evidence type="ECO:0000256" key="7">
    <source>
        <dbReference type="RuleBase" id="RU000538"/>
    </source>
</evidence>
<evidence type="ECO:0000256" key="6">
    <source>
        <dbReference type="NCBIfam" id="TIGR00922"/>
    </source>
</evidence>
<evidence type="ECO:0000259" key="8">
    <source>
        <dbReference type="SMART" id="SM00738"/>
    </source>
</evidence>
<keyword evidence="2 5" id="KW-0889">Transcription antitermination</keyword>
<dbReference type="InterPro" id="IPR005824">
    <property type="entry name" value="KOW"/>
</dbReference>
<dbReference type="InterPro" id="IPR015869">
    <property type="entry name" value="Transcrpt_antiterm_NusG_bac_CS"/>
</dbReference>
<evidence type="ECO:0000256" key="4">
    <source>
        <dbReference type="ARBA" id="ARBA00023163"/>
    </source>
</evidence>
<dbReference type="CDD" id="cd09891">
    <property type="entry name" value="NGN_Bact_1"/>
    <property type="match status" value="1"/>
</dbReference>
<reference evidence="10 11" key="1">
    <citation type="submission" date="2020-10" db="EMBL/GenBank/DDBJ databases">
        <title>Ca. Dormibacterota MAGs.</title>
        <authorList>
            <person name="Montgomery K."/>
        </authorList>
    </citation>
    <scope>NUCLEOTIDE SEQUENCE [LARGE SCALE GENOMIC DNA]</scope>
    <source>
        <strain evidence="10">SC8811_S16_3</strain>
    </source>
</reference>
<evidence type="ECO:0000313" key="10">
    <source>
        <dbReference type="EMBL" id="MBJ7604668.1"/>
    </source>
</evidence>
<dbReference type="AlphaFoldDB" id="A0A934NEV1"/>
<comment type="function">
    <text evidence="5 7">Participates in transcription elongation, termination and antitermination.</text>
</comment>
<dbReference type="InterPro" id="IPR047050">
    <property type="entry name" value="NGN"/>
</dbReference>
<gene>
    <name evidence="5 10" type="primary">nusG</name>
    <name evidence="10" type="ORF">JF888_16055</name>
</gene>
<dbReference type="GO" id="GO:0005829">
    <property type="term" value="C:cytosol"/>
    <property type="evidence" value="ECO:0007669"/>
    <property type="project" value="TreeGrafter"/>
</dbReference>
<accession>A0A934NEV1</accession>
<evidence type="ECO:0000256" key="3">
    <source>
        <dbReference type="ARBA" id="ARBA00023015"/>
    </source>
</evidence>
<dbReference type="SMART" id="SM00738">
    <property type="entry name" value="NGN"/>
    <property type="match status" value="1"/>
</dbReference>
<dbReference type="GO" id="GO:0006354">
    <property type="term" value="P:DNA-templated transcription elongation"/>
    <property type="evidence" value="ECO:0007669"/>
    <property type="project" value="UniProtKB-UniRule"/>
</dbReference>
<keyword evidence="1 5" id="KW-0806">Transcription termination</keyword>
<dbReference type="InterPro" id="IPR043425">
    <property type="entry name" value="NusG-like"/>
</dbReference>
<feature type="domain" description="KOW" evidence="9">
    <location>
        <begin position="128"/>
        <end position="155"/>
    </location>
</feature>
<dbReference type="FunFam" id="3.30.70.940:FF:000002">
    <property type="entry name" value="Transcription termination/antitermination protein NusG"/>
    <property type="match status" value="1"/>
</dbReference>
<keyword evidence="4 5" id="KW-0804">Transcription</keyword>
<dbReference type="HAMAP" id="MF_00948">
    <property type="entry name" value="NusG"/>
    <property type="match status" value="1"/>
</dbReference>
<dbReference type="GO" id="GO:0006353">
    <property type="term" value="P:DNA-templated transcription termination"/>
    <property type="evidence" value="ECO:0007669"/>
    <property type="project" value="UniProtKB-UniRule"/>
</dbReference>
<evidence type="ECO:0000259" key="9">
    <source>
        <dbReference type="SMART" id="SM00739"/>
    </source>
</evidence>